<evidence type="ECO:0000313" key="3">
    <source>
        <dbReference type="Proteomes" id="UP000784294"/>
    </source>
</evidence>
<accession>A0A448WV87</accession>
<dbReference type="AlphaFoldDB" id="A0A448WV87"/>
<evidence type="ECO:0000313" key="2">
    <source>
        <dbReference type="EMBL" id="VEL21043.1"/>
    </source>
</evidence>
<protein>
    <submittedName>
        <fullName evidence="2">Uncharacterized protein</fullName>
    </submittedName>
</protein>
<dbReference type="EMBL" id="CAAALY010049286">
    <property type="protein sequence ID" value="VEL21043.1"/>
    <property type="molecule type" value="Genomic_DNA"/>
</dbReference>
<comment type="caution">
    <text evidence="2">The sequence shown here is derived from an EMBL/GenBank/DDBJ whole genome shotgun (WGS) entry which is preliminary data.</text>
</comment>
<keyword evidence="3" id="KW-1185">Reference proteome</keyword>
<feature type="region of interest" description="Disordered" evidence="1">
    <location>
        <begin position="1"/>
        <end position="61"/>
    </location>
</feature>
<organism evidence="2 3">
    <name type="scientific">Protopolystoma xenopodis</name>
    <dbReference type="NCBI Taxonomy" id="117903"/>
    <lineage>
        <taxon>Eukaryota</taxon>
        <taxon>Metazoa</taxon>
        <taxon>Spiralia</taxon>
        <taxon>Lophotrochozoa</taxon>
        <taxon>Platyhelminthes</taxon>
        <taxon>Monogenea</taxon>
        <taxon>Polyopisthocotylea</taxon>
        <taxon>Polystomatidea</taxon>
        <taxon>Polystomatidae</taxon>
        <taxon>Protopolystoma</taxon>
    </lineage>
</organism>
<gene>
    <name evidence="2" type="ORF">PXEA_LOCUS14483</name>
</gene>
<proteinExistence type="predicted"/>
<reference evidence="2" key="1">
    <citation type="submission" date="2018-11" db="EMBL/GenBank/DDBJ databases">
        <authorList>
            <consortium name="Pathogen Informatics"/>
        </authorList>
    </citation>
    <scope>NUCLEOTIDE SEQUENCE</scope>
</reference>
<sequence length="61" mass="6589">MLASVGNPGTDPGDLVDEEAQERDNCRRTHTHTNINTCQPQHLLSSPTLQGPLCSYEAGDP</sequence>
<evidence type="ECO:0000256" key="1">
    <source>
        <dbReference type="SAM" id="MobiDB-lite"/>
    </source>
</evidence>
<name>A0A448WV87_9PLAT</name>
<feature type="compositionally biased region" description="Polar residues" evidence="1">
    <location>
        <begin position="32"/>
        <end position="49"/>
    </location>
</feature>
<dbReference type="Proteomes" id="UP000784294">
    <property type="component" value="Unassembled WGS sequence"/>
</dbReference>